<dbReference type="GO" id="GO:0030125">
    <property type="term" value="C:clathrin vesicle coat"/>
    <property type="evidence" value="ECO:0007669"/>
    <property type="project" value="TreeGrafter"/>
</dbReference>
<dbReference type="GO" id="GO:0005768">
    <property type="term" value="C:endosome"/>
    <property type="evidence" value="ECO:0007669"/>
    <property type="project" value="TreeGrafter"/>
</dbReference>
<feature type="compositionally biased region" description="Polar residues" evidence="1">
    <location>
        <begin position="463"/>
        <end position="479"/>
    </location>
</feature>
<dbReference type="GO" id="GO:0005886">
    <property type="term" value="C:plasma membrane"/>
    <property type="evidence" value="ECO:0007669"/>
    <property type="project" value="TreeGrafter"/>
</dbReference>
<dbReference type="PANTHER" id="PTHR12276">
    <property type="entry name" value="EPSIN/ENT-RELATED"/>
    <property type="match status" value="1"/>
</dbReference>
<dbReference type="SMART" id="SM00273">
    <property type="entry name" value="ENTH"/>
    <property type="match status" value="1"/>
</dbReference>
<dbReference type="GO" id="GO:0005829">
    <property type="term" value="C:cytosol"/>
    <property type="evidence" value="ECO:0007669"/>
    <property type="project" value="GOC"/>
</dbReference>
<dbReference type="InterPro" id="IPR008942">
    <property type="entry name" value="ENTH_VHS"/>
</dbReference>
<sequence length="523" mass="54525">MNFDSLKDTVSNLTLYDIKAGVRKVQNAVMNYTEMEAKVREATNNEPWGASSTLMQEIANGTFNYSTLNEIMPMIYRRFTEKSAEEWRQIYKALQLLEFLIKHGSERVIDDARNHLTLLKMLRQFQFIDQNGKDQGINVRNRAKELADLLSDVERIRAERKKARSNKAKYIGVEGGGGFSSSSRYGGFGSESGGYGGSSGGGSAGYGGYSGGVYGDGGGFGGQQDSDFQDTQRRGEQFEEYDEYDEGDRPSRAAASAARPKRTQAAASAPKKAAPEPAKPKEPEVDLFSFDEPAAPSGSTTSAAPPSTSSGLASLVSNTHDDDEFDDFQSATPSTQTTQSTVPPPRSFASPVSPQITSHAQGAPFAQPKPVSAPQQANLGSMVGLAFISPQPTSGPNYSAFSTPLTTGNALSPKPPATGYQPAGPNYFTSVPAAGQPSTSASLGAGKSAAKPSASGGDAFGSLWSTVGGNVKKSTTPSTGGPAMGQLAKEKSAAGIWGAPAAASNPAGGAGSSNGGNGLDSLL</sequence>
<dbReference type="GO" id="GO:0030276">
    <property type="term" value="F:clathrin binding"/>
    <property type="evidence" value="ECO:0007669"/>
    <property type="project" value="TreeGrafter"/>
</dbReference>
<dbReference type="EMBL" id="QVQW01000042">
    <property type="protein sequence ID" value="RKU43487.1"/>
    <property type="molecule type" value="Genomic_DNA"/>
</dbReference>
<feature type="compositionally biased region" description="Low complexity" evidence="1">
    <location>
        <begin position="493"/>
        <end position="507"/>
    </location>
</feature>
<organism evidence="3 4">
    <name type="scientific">Coniochaeta pulveracea</name>
    <dbReference type="NCBI Taxonomy" id="177199"/>
    <lineage>
        <taxon>Eukaryota</taxon>
        <taxon>Fungi</taxon>
        <taxon>Dikarya</taxon>
        <taxon>Ascomycota</taxon>
        <taxon>Pezizomycotina</taxon>
        <taxon>Sordariomycetes</taxon>
        <taxon>Sordariomycetidae</taxon>
        <taxon>Coniochaetales</taxon>
        <taxon>Coniochaetaceae</taxon>
        <taxon>Coniochaeta</taxon>
    </lineage>
</organism>
<dbReference type="GO" id="GO:0006895">
    <property type="term" value="P:Golgi to endosome transport"/>
    <property type="evidence" value="ECO:0007669"/>
    <property type="project" value="TreeGrafter"/>
</dbReference>
<dbReference type="Proteomes" id="UP000275385">
    <property type="component" value="Unassembled WGS sequence"/>
</dbReference>
<name>A0A420Y6M5_9PEZI</name>
<gene>
    <name evidence="3" type="primary">ENT3</name>
    <name evidence="3" type="ORF">DL546_003480</name>
</gene>
<feature type="compositionally biased region" description="Low complexity" evidence="1">
    <location>
        <begin position="329"/>
        <end position="341"/>
    </location>
</feature>
<feature type="region of interest" description="Disordered" evidence="1">
    <location>
        <begin position="217"/>
        <end position="523"/>
    </location>
</feature>
<keyword evidence="4" id="KW-1185">Reference proteome</keyword>
<dbReference type="CDD" id="cd16992">
    <property type="entry name" value="ENTH_Ent3"/>
    <property type="match status" value="1"/>
</dbReference>
<comment type="caution">
    <text evidence="3">The sequence shown here is derived from an EMBL/GenBank/DDBJ whole genome shotgun (WGS) entry which is preliminary data.</text>
</comment>
<feature type="domain" description="ENTH" evidence="2">
    <location>
        <begin position="27"/>
        <end position="160"/>
    </location>
</feature>
<accession>A0A420Y6M5</accession>
<dbReference type="AlphaFoldDB" id="A0A420Y6M5"/>
<evidence type="ECO:0000313" key="4">
    <source>
        <dbReference type="Proteomes" id="UP000275385"/>
    </source>
</evidence>
<dbReference type="InterPro" id="IPR013809">
    <property type="entry name" value="ENTH"/>
</dbReference>
<dbReference type="PROSITE" id="PS50942">
    <property type="entry name" value="ENTH"/>
    <property type="match status" value="1"/>
</dbReference>
<evidence type="ECO:0000256" key="1">
    <source>
        <dbReference type="SAM" id="MobiDB-lite"/>
    </source>
</evidence>
<feature type="compositionally biased region" description="Low complexity" evidence="1">
    <location>
        <begin position="438"/>
        <end position="457"/>
    </location>
</feature>
<feature type="compositionally biased region" description="Low complexity" evidence="1">
    <location>
        <begin position="252"/>
        <end position="276"/>
    </location>
</feature>
<dbReference type="STRING" id="177199.A0A420Y6M5"/>
<feature type="compositionally biased region" description="Gly residues" evidence="1">
    <location>
        <begin position="508"/>
        <end position="523"/>
    </location>
</feature>
<dbReference type="OrthoDB" id="4033880at2759"/>
<dbReference type="GO" id="GO:0006897">
    <property type="term" value="P:endocytosis"/>
    <property type="evidence" value="ECO:0007669"/>
    <property type="project" value="TreeGrafter"/>
</dbReference>
<dbReference type="GO" id="GO:0005543">
    <property type="term" value="F:phospholipid binding"/>
    <property type="evidence" value="ECO:0007669"/>
    <property type="project" value="TreeGrafter"/>
</dbReference>
<evidence type="ECO:0000313" key="3">
    <source>
        <dbReference type="EMBL" id="RKU43487.1"/>
    </source>
</evidence>
<dbReference type="FunFam" id="1.25.40.90:FF:000006">
    <property type="entry name" value="Clathrin interactor 1"/>
    <property type="match status" value="1"/>
</dbReference>
<dbReference type="PANTHER" id="PTHR12276:SF45">
    <property type="entry name" value="CLATHRIN INTERACTOR 1"/>
    <property type="match status" value="1"/>
</dbReference>
<protein>
    <submittedName>
        <fullName evidence="3">Epsin-3</fullName>
    </submittedName>
</protein>
<reference evidence="3 4" key="1">
    <citation type="submission" date="2018-08" db="EMBL/GenBank/DDBJ databases">
        <title>Draft genome of the lignicolous fungus Coniochaeta pulveracea.</title>
        <authorList>
            <person name="Borstlap C.J."/>
            <person name="De Witt R.N."/>
            <person name="Botha A."/>
            <person name="Volschenk H."/>
        </authorList>
    </citation>
    <scope>NUCLEOTIDE SEQUENCE [LARGE SCALE GENOMIC DNA]</scope>
    <source>
        <strain evidence="3 4">CAB683</strain>
    </source>
</reference>
<feature type="compositionally biased region" description="Polar residues" evidence="1">
    <location>
        <begin position="350"/>
        <end position="360"/>
    </location>
</feature>
<proteinExistence type="predicted"/>
<evidence type="ECO:0000259" key="2">
    <source>
        <dbReference type="PROSITE" id="PS50942"/>
    </source>
</evidence>
<dbReference type="Pfam" id="PF01417">
    <property type="entry name" value="ENTH"/>
    <property type="match status" value="1"/>
</dbReference>
<dbReference type="Gene3D" id="1.25.40.90">
    <property type="match status" value="1"/>
</dbReference>
<dbReference type="SUPFAM" id="SSF48464">
    <property type="entry name" value="ENTH/VHS domain"/>
    <property type="match status" value="1"/>
</dbReference>
<feature type="compositionally biased region" description="Polar residues" evidence="1">
    <location>
        <begin position="390"/>
        <end position="410"/>
    </location>
</feature>
<feature type="compositionally biased region" description="Low complexity" evidence="1">
    <location>
        <begin position="293"/>
        <end position="315"/>
    </location>
</feature>